<sequence>MGTTKVMAPTGHLDVYVEKKLDFSAKDFLFNKDDRGVLTFGGSKGSFSPAAYVAWRGDDFAVGSYSIAPVGEGDAIAWYNHASLNSWPAISGTFNIHAISLGDNPSIDFDFDFIAKNRWGNREEIHVSGRGVINGFDSKVVSPSDKDSPAGDELWR</sequence>
<evidence type="ECO:0000313" key="2">
    <source>
        <dbReference type="Proteomes" id="UP000183653"/>
    </source>
</evidence>
<organism evidence="1 2">
    <name type="scientific">Pseudomonas orientalis</name>
    <dbReference type="NCBI Taxonomy" id="76758"/>
    <lineage>
        <taxon>Bacteria</taxon>
        <taxon>Pseudomonadati</taxon>
        <taxon>Pseudomonadota</taxon>
        <taxon>Gammaproteobacteria</taxon>
        <taxon>Pseudomonadales</taxon>
        <taxon>Pseudomonadaceae</taxon>
        <taxon>Pseudomonas</taxon>
    </lineage>
</organism>
<proteinExistence type="predicted"/>
<gene>
    <name evidence="1" type="ORF">SAMN04490197_4747</name>
</gene>
<evidence type="ECO:0000313" key="1">
    <source>
        <dbReference type="EMBL" id="SDU30602.1"/>
    </source>
</evidence>
<name>A0A1H2HFR2_9PSED</name>
<keyword evidence="2" id="KW-1185">Reference proteome</keyword>
<reference evidence="1 2" key="1">
    <citation type="submission" date="2016-10" db="EMBL/GenBank/DDBJ databases">
        <authorList>
            <person name="Varghese N."/>
            <person name="Submissions S."/>
        </authorList>
    </citation>
    <scope>NUCLEOTIDE SEQUENCE [LARGE SCALE GENOMIC DNA]</scope>
    <source>
        <strain evidence="1 2">BS2775</strain>
    </source>
</reference>
<dbReference type="EMBL" id="LT629782">
    <property type="protein sequence ID" value="SDU30602.1"/>
    <property type="molecule type" value="Genomic_DNA"/>
</dbReference>
<accession>A0A1H2HFR2</accession>
<dbReference type="RefSeq" id="WP_057724520.1">
    <property type="nucleotide sequence ID" value="NZ_JYLM01000007.1"/>
</dbReference>
<protein>
    <submittedName>
        <fullName evidence="1">Uncharacterized protein</fullName>
    </submittedName>
</protein>
<dbReference type="Proteomes" id="UP000183653">
    <property type="component" value="Chromosome I"/>
</dbReference>
<dbReference type="AlphaFoldDB" id="A0A1H2HFR2"/>